<dbReference type="OrthoDB" id="5168853at2"/>
<protein>
    <submittedName>
        <fullName evidence="1">4-hydroxyacetophenone monooxygenase</fullName>
        <ecNumber evidence="1">1.14.13.84</ecNumber>
    </submittedName>
</protein>
<reference evidence="1 2" key="1">
    <citation type="submission" date="2018-06" db="EMBL/GenBank/DDBJ databases">
        <authorList>
            <consortium name="Pathogen Informatics"/>
            <person name="Doyle S."/>
        </authorList>
    </citation>
    <scope>NUCLEOTIDE SEQUENCE [LARGE SCALE GENOMIC DNA]</scope>
    <source>
        <strain evidence="1 2">NCTC13184</strain>
    </source>
</reference>
<name>A0A378X7G9_9NOCA</name>
<keyword evidence="1" id="KW-0503">Monooxygenase</keyword>
<dbReference type="EMBL" id="UGRU01000001">
    <property type="protein sequence ID" value="SUA48611.1"/>
    <property type="molecule type" value="Genomic_DNA"/>
</dbReference>
<evidence type="ECO:0000313" key="1">
    <source>
        <dbReference type="EMBL" id="SUA48611.1"/>
    </source>
</evidence>
<proteinExistence type="predicted"/>
<dbReference type="Gene3D" id="3.50.50.60">
    <property type="entry name" value="FAD/NAD(P)-binding domain"/>
    <property type="match status" value="2"/>
</dbReference>
<dbReference type="RefSeq" id="WP_062968867.1">
    <property type="nucleotide sequence ID" value="NZ_JAJFOE010000002.1"/>
</dbReference>
<sequence length="504" mass="56286">MIDERQQSHDDPGKTIPAVTRVLIIGAGFSGIGTAIRLRCAGIEDVVVLERATGPGGAWRDNVYPGAPCDIPSVLYSFSFARNPRWSHEYSSGADILAYIHDVIARHGLDGRIWYGRTVIGLDFDEAAGTWRVHASTSNGEEVITARSVVVAAGPLSNASRPDIVGIDDYRGHKAYSGRWDAGLDVTGLTVAVVGTGATAVQIIPELVDRARRVTVFQHTPRWVLPHPQYRVPAWNRSLFEKLPLTEDLTRAAYFWAHEVIGSGVAWPTGLTTALEQVAKLQLRLQVKDRWTRRQLTPNYRANCQQLLISNAYLPTLDRDNCKLLTFPIVRLTERGILTVDGVERRFDTILFATGFDVPGKIGTPFPIRGRGARLLWEEWAEGAYAYKSIHVSGYPNLHFTFGPNSCSGRNSALFFLEAQIDYIVESVRMLERWGLRYLDARKSAQDRFNAGIRRRLSRTTRNSGCVSWHMTEEGCNPTLFPGSARQFRAQMDEFTLSDYHAVP</sequence>
<dbReference type="SUPFAM" id="SSF51905">
    <property type="entry name" value="FAD/NAD(P)-binding domain"/>
    <property type="match status" value="2"/>
</dbReference>
<accession>A0A378X7G9</accession>
<dbReference type="PANTHER" id="PTHR42877:SF4">
    <property type="entry name" value="FAD_NAD(P)-BINDING DOMAIN-CONTAINING PROTEIN-RELATED"/>
    <property type="match status" value="1"/>
</dbReference>
<gene>
    <name evidence="1" type="primary">hapE_11</name>
    <name evidence="1" type="ORF">NCTC13184_07166</name>
</gene>
<dbReference type="AlphaFoldDB" id="A0A378X7G9"/>
<dbReference type="InterPro" id="IPR051209">
    <property type="entry name" value="FAD-bind_Monooxygenase_sf"/>
</dbReference>
<organism evidence="1 2">
    <name type="scientific">Nocardia africana</name>
    <dbReference type="NCBI Taxonomy" id="134964"/>
    <lineage>
        <taxon>Bacteria</taxon>
        <taxon>Bacillati</taxon>
        <taxon>Actinomycetota</taxon>
        <taxon>Actinomycetes</taxon>
        <taxon>Mycobacteriales</taxon>
        <taxon>Nocardiaceae</taxon>
        <taxon>Nocardia</taxon>
    </lineage>
</organism>
<dbReference type="Proteomes" id="UP000255082">
    <property type="component" value="Unassembled WGS sequence"/>
</dbReference>
<evidence type="ECO:0000313" key="2">
    <source>
        <dbReference type="Proteomes" id="UP000255082"/>
    </source>
</evidence>
<dbReference type="PANTHER" id="PTHR42877">
    <property type="entry name" value="L-ORNITHINE N(5)-MONOOXYGENASE-RELATED"/>
    <property type="match status" value="1"/>
</dbReference>
<keyword evidence="1" id="KW-0560">Oxidoreductase</keyword>
<dbReference type="InterPro" id="IPR036188">
    <property type="entry name" value="FAD/NAD-bd_sf"/>
</dbReference>
<dbReference type="GO" id="GO:0033767">
    <property type="term" value="F:4-hydroxyacetophenone monooxygenase activity"/>
    <property type="evidence" value="ECO:0007669"/>
    <property type="project" value="UniProtKB-EC"/>
</dbReference>
<dbReference type="Pfam" id="PF13738">
    <property type="entry name" value="Pyr_redox_3"/>
    <property type="match status" value="1"/>
</dbReference>
<dbReference type="EC" id="1.14.13.84" evidence="1"/>